<feature type="transmembrane region" description="Helical" evidence="6">
    <location>
        <begin position="290"/>
        <end position="311"/>
    </location>
</feature>
<dbReference type="OrthoDB" id="2126698at2759"/>
<feature type="transmembrane region" description="Helical" evidence="6">
    <location>
        <begin position="317"/>
        <end position="336"/>
    </location>
</feature>
<comment type="caution">
    <text evidence="8">The sequence shown here is derived from an EMBL/GenBank/DDBJ whole genome shotgun (WGS) entry which is preliminary data.</text>
</comment>
<feature type="transmembrane region" description="Helical" evidence="6">
    <location>
        <begin position="88"/>
        <end position="113"/>
    </location>
</feature>
<sequence>MSSRGAIDTLSPRALSPSRTDGFGADNLQEPLLPRAEAPAPDDGKRGRLLVELKKLQKLAGPLIIQNLFGYLLSVVSAAFIGHLNDPVALSSAVLAGSFYNITGYSLVIGLSAGMETLCGQAYGAKNYPMLGLILQRALLICWAACVPIALFWSQADRLLMLLHQQPEIVAGACRYLHIATPALFLSAISSCVFRYLVTQQEVRPSTICTIVTSALCPLYNWFFVYHLNWRLDGAAVAFVASTATYSALLTTYTAVRDWRRRHKPSHTWPGFTWRALEGWGPYLRMAAPAAAMICMEWWIFEFVIFMAGSLGEFADVAVAVMGLSFHITSWTYMIPMSIGTAANTRVANELGAGCAAGARRAARVAIACGLCVQLCVSVFLYTGRHTVVKMFTTQADIVYHVGRIMPVLAVSCIGDGLIAVMAGVLRGSGRQSLGAALNLVGYWGVGCPVALLLGFHFHLDVMGFWMGLASATSLQAVILACVLSRFSWPAEVARAARLVAEQAAQEQKADDNRAAAALRRSGQWSRHSSRHASQQQLHQQEQAAAASATAAASAVVAAAAAAAAAANGILGPGEGVMAGGCCCHQGKGGPQIEAAAVDVEAAATTATAGLEGSDGGQLPEPGHGHAHAKQAPAEANGYGARCEKPNGVRHVPQSNDGDVEVALGDSEQK</sequence>
<feature type="transmembrane region" description="Helical" evidence="6">
    <location>
        <begin position="235"/>
        <end position="256"/>
    </location>
</feature>
<accession>A0A836B185</accession>
<feature type="region of interest" description="Disordered" evidence="7">
    <location>
        <begin position="1"/>
        <end position="43"/>
    </location>
</feature>
<dbReference type="GO" id="GO:0042910">
    <property type="term" value="F:xenobiotic transmembrane transporter activity"/>
    <property type="evidence" value="ECO:0007669"/>
    <property type="project" value="InterPro"/>
</dbReference>
<dbReference type="GO" id="GO:0015297">
    <property type="term" value="F:antiporter activity"/>
    <property type="evidence" value="ECO:0007669"/>
    <property type="project" value="InterPro"/>
</dbReference>
<feature type="transmembrane region" description="Helical" evidence="6">
    <location>
        <begin position="205"/>
        <end position="223"/>
    </location>
</feature>
<evidence type="ECO:0000256" key="6">
    <source>
        <dbReference type="RuleBase" id="RU004914"/>
    </source>
</evidence>
<protein>
    <recommendedName>
        <fullName evidence="6">Protein DETOXIFICATION</fullName>
    </recommendedName>
    <alternativeName>
        <fullName evidence="6">Multidrug and toxic compound extrusion protein</fullName>
    </alternativeName>
</protein>
<comment type="similarity">
    <text evidence="2 6">Belongs to the multi antimicrobial extrusion (MATE) (TC 2.A.66.1) family.</text>
</comment>
<evidence type="ECO:0000256" key="2">
    <source>
        <dbReference type="ARBA" id="ARBA00010199"/>
    </source>
</evidence>
<evidence type="ECO:0000313" key="8">
    <source>
        <dbReference type="EMBL" id="KAG2444666.1"/>
    </source>
</evidence>
<dbReference type="CDD" id="cd13132">
    <property type="entry name" value="MATE_eukaryotic"/>
    <property type="match status" value="1"/>
</dbReference>
<feature type="transmembrane region" description="Helical" evidence="6">
    <location>
        <begin position="176"/>
        <end position="198"/>
    </location>
</feature>
<evidence type="ECO:0000256" key="4">
    <source>
        <dbReference type="ARBA" id="ARBA00022989"/>
    </source>
</evidence>
<feature type="region of interest" description="Disordered" evidence="7">
    <location>
        <begin position="610"/>
        <end position="670"/>
    </location>
</feature>
<organism evidence="8 9">
    <name type="scientific">Chlamydomonas incerta</name>
    <dbReference type="NCBI Taxonomy" id="51695"/>
    <lineage>
        <taxon>Eukaryota</taxon>
        <taxon>Viridiplantae</taxon>
        <taxon>Chlorophyta</taxon>
        <taxon>core chlorophytes</taxon>
        <taxon>Chlorophyceae</taxon>
        <taxon>CS clade</taxon>
        <taxon>Chlamydomonadales</taxon>
        <taxon>Chlamydomonadaceae</taxon>
        <taxon>Chlamydomonas</taxon>
    </lineage>
</organism>
<comment type="subcellular location">
    <subcellularLocation>
        <location evidence="1">Membrane</location>
        <topology evidence="1">Multi-pass membrane protein</topology>
    </subcellularLocation>
</comment>
<keyword evidence="3 6" id="KW-0812">Transmembrane</keyword>
<evidence type="ECO:0000313" key="9">
    <source>
        <dbReference type="Proteomes" id="UP000650467"/>
    </source>
</evidence>
<evidence type="ECO:0000256" key="3">
    <source>
        <dbReference type="ARBA" id="ARBA00022692"/>
    </source>
</evidence>
<feature type="compositionally biased region" description="Low complexity" evidence="7">
    <location>
        <begin position="30"/>
        <end position="41"/>
    </location>
</feature>
<dbReference type="GO" id="GO:1990961">
    <property type="term" value="P:xenobiotic detoxification by transmembrane export across the plasma membrane"/>
    <property type="evidence" value="ECO:0007669"/>
    <property type="project" value="InterPro"/>
</dbReference>
<feature type="transmembrane region" description="Helical" evidence="6">
    <location>
        <begin position="63"/>
        <end position="82"/>
    </location>
</feature>
<dbReference type="PANTHER" id="PTHR11206">
    <property type="entry name" value="MULTIDRUG RESISTANCE PROTEIN"/>
    <property type="match status" value="1"/>
</dbReference>
<dbReference type="AlphaFoldDB" id="A0A836B185"/>
<feature type="transmembrane region" description="Helical" evidence="6">
    <location>
        <begin position="438"/>
        <end position="459"/>
    </location>
</feature>
<dbReference type="NCBIfam" id="TIGR00797">
    <property type="entry name" value="matE"/>
    <property type="match status" value="1"/>
</dbReference>
<reference evidence="8" key="1">
    <citation type="journal article" date="2020" name="bioRxiv">
        <title>Comparative genomics of Chlamydomonas.</title>
        <authorList>
            <person name="Craig R.J."/>
            <person name="Hasan A.R."/>
            <person name="Ness R.W."/>
            <person name="Keightley P.D."/>
        </authorList>
    </citation>
    <scope>NUCLEOTIDE SEQUENCE</scope>
    <source>
        <strain evidence="8">SAG 7.73</strain>
    </source>
</reference>
<evidence type="ECO:0000256" key="1">
    <source>
        <dbReference type="ARBA" id="ARBA00004141"/>
    </source>
</evidence>
<evidence type="ECO:0000256" key="5">
    <source>
        <dbReference type="ARBA" id="ARBA00023136"/>
    </source>
</evidence>
<feature type="transmembrane region" description="Helical" evidence="6">
    <location>
        <begin position="404"/>
        <end position="426"/>
    </location>
</feature>
<dbReference type="Proteomes" id="UP000650467">
    <property type="component" value="Unassembled WGS sequence"/>
</dbReference>
<feature type="compositionally biased region" description="Low complexity" evidence="7">
    <location>
        <begin position="515"/>
        <end position="542"/>
    </location>
</feature>
<feature type="region of interest" description="Disordered" evidence="7">
    <location>
        <begin position="511"/>
        <end position="542"/>
    </location>
</feature>
<feature type="transmembrane region" description="Helical" evidence="6">
    <location>
        <begin position="134"/>
        <end position="156"/>
    </location>
</feature>
<evidence type="ECO:0000256" key="7">
    <source>
        <dbReference type="SAM" id="MobiDB-lite"/>
    </source>
</evidence>
<keyword evidence="4 6" id="KW-1133">Transmembrane helix</keyword>
<feature type="transmembrane region" description="Helical" evidence="6">
    <location>
        <begin position="365"/>
        <end position="384"/>
    </location>
</feature>
<dbReference type="InterPro" id="IPR045069">
    <property type="entry name" value="MATE_euk"/>
</dbReference>
<dbReference type="GO" id="GO:0016020">
    <property type="term" value="C:membrane"/>
    <property type="evidence" value="ECO:0007669"/>
    <property type="project" value="UniProtKB-SubCell"/>
</dbReference>
<keyword evidence="9" id="KW-1185">Reference proteome</keyword>
<keyword evidence="5 6" id="KW-0472">Membrane</keyword>
<feature type="transmembrane region" description="Helical" evidence="6">
    <location>
        <begin position="465"/>
        <end position="489"/>
    </location>
</feature>
<dbReference type="EMBL" id="JAEHOC010000002">
    <property type="protein sequence ID" value="KAG2444666.1"/>
    <property type="molecule type" value="Genomic_DNA"/>
</dbReference>
<name>A0A836B185_CHLIN</name>
<proteinExistence type="inferred from homology"/>
<gene>
    <name evidence="8" type="ORF">HXX76_001410</name>
</gene>
<dbReference type="Pfam" id="PF01554">
    <property type="entry name" value="MatE"/>
    <property type="match status" value="2"/>
</dbReference>
<dbReference type="InterPro" id="IPR002528">
    <property type="entry name" value="MATE_fam"/>
</dbReference>